<evidence type="ECO:0000313" key="4">
    <source>
        <dbReference type="Proteomes" id="UP000830631"/>
    </source>
</evidence>
<keyword evidence="2" id="KW-0812">Transmembrane</keyword>
<feature type="compositionally biased region" description="Pro residues" evidence="1">
    <location>
        <begin position="1"/>
        <end position="11"/>
    </location>
</feature>
<name>A0ABY4J154_9MICO</name>
<feature type="transmembrane region" description="Helical" evidence="2">
    <location>
        <begin position="44"/>
        <end position="65"/>
    </location>
</feature>
<evidence type="ECO:0000256" key="2">
    <source>
        <dbReference type="SAM" id="Phobius"/>
    </source>
</evidence>
<gene>
    <name evidence="3" type="ORF">KV397_06550</name>
</gene>
<evidence type="ECO:0000256" key="1">
    <source>
        <dbReference type="SAM" id="MobiDB-lite"/>
    </source>
</evidence>
<sequence>MTIPTPPPLDTPTPSSGEHRLPVAFSSTPPPLSPPAQRKNRRGLILGLVGGVAVIAALSITQVAANLGYDNAASRYAEAAETASTAKTEVRSDITELRDVTDAAEQILSVEKPAVAVDAELGAALTTASEDAEIVAASAEEIVATEVPSSGEKPVWFWELFGATTLLEQHLASTSRLSDDLRTVTTEIATVGDGVSRSGVTLLATAGEAAVGFEKAHLSARNDAVIALRNAAADAAATTTLDAAAATTYLSLQGAAAEVVATEAQELAEKAGPLQNARLEIEAFARSLAPGVLLEFDWAPVVNGAGYNGSMGGYTTWWWDDPDRAIIELSNSVAEQWPAERSKALVAHEVGHAISVKCEDMYDASTQDSIEKWATAWAISMGYTDDANGVWAYGYPPQEYIDAAAGCR</sequence>
<protein>
    <submittedName>
        <fullName evidence="3">Uncharacterized protein</fullName>
    </submittedName>
</protein>
<keyword evidence="2" id="KW-1133">Transmembrane helix</keyword>
<dbReference type="EMBL" id="CP078078">
    <property type="protein sequence ID" value="UPL17438.1"/>
    <property type="molecule type" value="Genomic_DNA"/>
</dbReference>
<feature type="region of interest" description="Disordered" evidence="1">
    <location>
        <begin position="1"/>
        <end position="38"/>
    </location>
</feature>
<keyword evidence="4" id="KW-1185">Reference proteome</keyword>
<proteinExistence type="predicted"/>
<accession>A0ABY4J154</accession>
<keyword evidence="2" id="KW-0472">Membrane</keyword>
<dbReference type="RefSeq" id="WP_261812470.1">
    <property type="nucleotide sequence ID" value="NZ_CP078078.1"/>
</dbReference>
<evidence type="ECO:0000313" key="3">
    <source>
        <dbReference type="EMBL" id="UPL17438.1"/>
    </source>
</evidence>
<reference evidence="3 4" key="1">
    <citation type="submission" date="2021-06" db="EMBL/GenBank/DDBJ databases">
        <title>Genome-based taxonomic framework of Microbacterium strains isolated from marine environment, the description of four new species and reclassification of four preexisting species.</title>
        <authorList>
            <person name="Lee S.D."/>
            <person name="Kim S.-M."/>
            <person name="Byeon Y.-S."/>
            <person name="Yang H.L."/>
            <person name="Kim I.S."/>
        </authorList>
    </citation>
    <scope>NUCLEOTIDE SEQUENCE [LARGE SCALE GENOMIC DNA]</scope>
    <source>
        <strain evidence="3 4">KSW4-10</strain>
    </source>
</reference>
<organism evidence="3 4">
    <name type="scientific">Microbacterium aurugineum</name>
    <dbReference type="NCBI Taxonomy" id="2851642"/>
    <lineage>
        <taxon>Bacteria</taxon>
        <taxon>Bacillati</taxon>
        <taxon>Actinomycetota</taxon>
        <taxon>Actinomycetes</taxon>
        <taxon>Micrococcales</taxon>
        <taxon>Microbacteriaceae</taxon>
        <taxon>Microbacterium</taxon>
    </lineage>
</organism>
<dbReference type="Proteomes" id="UP000830631">
    <property type="component" value="Chromosome"/>
</dbReference>